<feature type="region of interest" description="Disordered" evidence="1">
    <location>
        <begin position="109"/>
        <end position="218"/>
    </location>
</feature>
<dbReference type="Proteomes" id="UP000006038">
    <property type="component" value="Chromosome 5"/>
</dbReference>
<feature type="compositionally biased region" description="Acidic residues" evidence="1">
    <location>
        <begin position="169"/>
        <end position="180"/>
    </location>
</feature>
<evidence type="ECO:0000256" key="1">
    <source>
        <dbReference type="SAM" id="MobiDB-lite"/>
    </source>
</evidence>
<evidence type="ECO:0000313" key="3">
    <source>
        <dbReference type="Proteomes" id="UP000006038"/>
    </source>
</evidence>
<dbReference type="AlphaFoldDB" id="J3M827"/>
<dbReference type="HOGENOM" id="CLU_097332_0_0_1"/>
<keyword evidence="3" id="KW-1185">Reference proteome</keyword>
<feature type="compositionally biased region" description="Basic and acidic residues" evidence="1">
    <location>
        <begin position="181"/>
        <end position="205"/>
    </location>
</feature>
<proteinExistence type="predicted"/>
<organism evidence="2">
    <name type="scientific">Oryza brachyantha</name>
    <name type="common">malo sina</name>
    <dbReference type="NCBI Taxonomy" id="4533"/>
    <lineage>
        <taxon>Eukaryota</taxon>
        <taxon>Viridiplantae</taxon>
        <taxon>Streptophyta</taxon>
        <taxon>Embryophyta</taxon>
        <taxon>Tracheophyta</taxon>
        <taxon>Spermatophyta</taxon>
        <taxon>Magnoliopsida</taxon>
        <taxon>Liliopsida</taxon>
        <taxon>Poales</taxon>
        <taxon>Poaceae</taxon>
        <taxon>BOP clade</taxon>
        <taxon>Oryzoideae</taxon>
        <taxon>Oryzeae</taxon>
        <taxon>Oryzinae</taxon>
        <taxon>Oryza</taxon>
    </lineage>
</organism>
<reference evidence="2" key="2">
    <citation type="submission" date="2013-04" db="UniProtKB">
        <authorList>
            <consortium name="EnsemblPlants"/>
        </authorList>
    </citation>
    <scope>IDENTIFICATION</scope>
</reference>
<dbReference type="EnsemblPlants" id="OB05G27510.1">
    <property type="protein sequence ID" value="OB05G27510.1"/>
    <property type="gene ID" value="OB05G27510"/>
</dbReference>
<reference evidence="2" key="1">
    <citation type="journal article" date="2013" name="Nat. Commun.">
        <title>Whole-genome sequencing of Oryza brachyantha reveals mechanisms underlying Oryza genome evolution.</title>
        <authorList>
            <person name="Chen J."/>
            <person name="Huang Q."/>
            <person name="Gao D."/>
            <person name="Wang J."/>
            <person name="Lang Y."/>
            <person name="Liu T."/>
            <person name="Li B."/>
            <person name="Bai Z."/>
            <person name="Luis Goicoechea J."/>
            <person name="Liang C."/>
            <person name="Chen C."/>
            <person name="Zhang W."/>
            <person name="Sun S."/>
            <person name="Liao Y."/>
            <person name="Zhang X."/>
            <person name="Yang L."/>
            <person name="Song C."/>
            <person name="Wang M."/>
            <person name="Shi J."/>
            <person name="Liu G."/>
            <person name="Liu J."/>
            <person name="Zhou H."/>
            <person name="Zhou W."/>
            <person name="Yu Q."/>
            <person name="An N."/>
            <person name="Chen Y."/>
            <person name="Cai Q."/>
            <person name="Wang B."/>
            <person name="Liu B."/>
            <person name="Min J."/>
            <person name="Huang Y."/>
            <person name="Wu H."/>
            <person name="Li Z."/>
            <person name="Zhang Y."/>
            <person name="Yin Y."/>
            <person name="Song W."/>
            <person name="Jiang J."/>
            <person name="Jackson S.A."/>
            <person name="Wing R.A."/>
            <person name="Wang J."/>
            <person name="Chen M."/>
        </authorList>
    </citation>
    <scope>NUCLEOTIDE SEQUENCE [LARGE SCALE GENOMIC DNA]</scope>
    <source>
        <strain evidence="2">cv. IRGC 101232</strain>
    </source>
</reference>
<protein>
    <submittedName>
        <fullName evidence="2">Uncharacterized protein</fullName>
    </submittedName>
</protein>
<evidence type="ECO:0000313" key="2">
    <source>
        <dbReference type="EnsemblPlants" id="OB05G27510.1"/>
    </source>
</evidence>
<name>J3M827_ORYBR</name>
<dbReference type="Gramene" id="OB05G27510.1">
    <property type="protein sequence ID" value="OB05G27510.1"/>
    <property type="gene ID" value="OB05G27510"/>
</dbReference>
<accession>J3M827</accession>
<feature type="compositionally biased region" description="Basic and acidic residues" evidence="1">
    <location>
        <begin position="114"/>
        <end position="168"/>
    </location>
</feature>
<sequence>MMSECTTTPNSSTCTNPGRTSESIKNSKFDFICACVFAALFLEWREKNGRWRVVVAYLRDDAVADKVLLVGGGDGHDGHAVGVAVAVLVGGLQVVSGRLVGDGRGLPLGVRPVEVPRGDGVHDERADGGDHGEHPGERELLPRAADEARRVESVEGRGQDVHEARGEDDAAGEGLDGEEDVGLRLDRREPVAKRRQSRPEGAAREDAEDGDDLEPQRLRLVLPRRVRRAVALRGRELRQATRRHHKAEGR</sequence>